<keyword evidence="1" id="KW-1133">Transmembrane helix</keyword>
<sequence>MFLNNQKLGDVSKVAGNLFKELFKVSFISYFVLYFFETVQEGLVSYFIDLNIFLTIAILSGIIIIITGESSSEQEEKIPHTVRYYFISASFSLIAALIIFLQTKEIGTISVLLAALSGVLIMSVSYFFISTQQE</sequence>
<dbReference type="AlphaFoldDB" id="A0A1G2B7C2"/>
<keyword evidence="1" id="KW-0472">Membrane</keyword>
<evidence type="ECO:0000256" key="1">
    <source>
        <dbReference type="SAM" id="Phobius"/>
    </source>
</evidence>
<organism evidence="2 3">
    <name type="scientific">Candidatus Kerfeldbacteria bacterium RIFCSPLOWO2_01_FULL_48_11</name>
    <dbReference type="NCBI Taxonomy" id="1798543"/>
    <lineage>
        <taxon>Bacteria</taxon>
        <taxon>Candidatus Kerfeldiibacteriota</taxon>
    </lineage>
</organism>
<feature type="transmembrane region" description="Helical" evidence="1">
    <location>
        <begin position="43"/>
        <end position="64"/>
    </location>
</feature>
<accession>A0A1G2B7C2</accession>
<comment type="caution">
    <text evidence="2">The sequence shown here is derived from an EMBL/GenBank/DDBJ whole genome shotgun (WGS) entry which is preliminary data.</text>
</comment>
<gene>
    <name evidence="2" type="ORF">A2898_02955</name>
</gene>
<feature type="transmembrane region" description="Helical" evidence="1">
    <location>
        <begin position="84"/>
        <end position="103"/>
    </location>
</feature>
<evidence type="ECO:0000313" key="3">
    <source>
        <dbReference type="Proteomes" id="UP000179164"/>
    </source>
</evidence>
<feature type="transmembrane region" description="Helical" evidence="1">
    <location>
        <begin position="21"/>
        <end position="37"/>
    </location>
</feature>
<proteinExistence type="predicted"/>
<dbReference type="STRING" id="1798543.A2898_02955"/>
<protein>
    <submittedName>
        <fullName evidence="2">Uncharacterized protein</fullName>
    </submittedName>
</protein>
<evidence type="ECO:0000313" key="2">
    <source>
        <dbReference type="EMBL" id="OGY85061.1"/>
    </source>
</evidence>
<feature type="transmembrane region" description="Helical" evidence="1">
    <location>
        <begin position="109"/>
        <end position="129"/>
    </location>
</feature>
<dbReference type="Proteomes" id="UP000179164">
    <property type="component" value="Unassembled WGS sequence"/>
</dbReference>
<name>A0A1G2B7C2_9BACT</name>
<keyword evidence="1" id="KW-0812">Transmembrane</keyword>
<dbReference type="EMBL" id="MHKE01000002">
    <property type="protein sequence ID" value="OGY85061.1"/>
    <property type="molecule type" value="Genomic_DNA"/>
</dbReference>
<reference evidence="2 3" key="1">
    <citation type="journal article" date="2016" name="Nat. Commun.">
        <title>Thousands of microbial genomes shed light on interconnected biogeochemical processes in an aquifer system.</title>
        <authorList>
            <person name="Anantharaman K."/>
            <person name="Brown C.T."/>
            <person name="Hug L.A."/>
            <person name="Sharon I."/>
            <person name="Castelle C.J."/>
            <person name="Probst A.J."/>
            <person name="Thomas B.C."/>
            <person name="Singh A."/>
            <person name="Wilkins M.J."/>
            <person name="Karaoz U."/>
            <person name="Brodie E.L."/>
            <person name="Williams K.H."/>
            <person name="Hubbard S.S."/>
            <person name="Banfield J.F."/>
        </authorList>
    </citation>
    <scope>NUCLEOTIDE SEQUENCE [LARGE SCALE GENOMIC DNA]</scope>
</reference>